<sequence>MQDIDEVETMRTLCNLKKICKWISFILSFLLILLCVYWLFALGTMLWSHFSSEYINIRNDLNLINILLYFLHGLAVALLLLIFIRIFSSAAKGESPFVMGQIRRLRIVAALLLVYAIVDSAVSFNNTLIQFDSMNYGYISTGDSAIVAINFTPFAAAAIVFAFSFVFKYGVLLQEFSDETL</sequence>
<keyword evidence="1" id="KW-0472">Membrane</keyword>
<feature type="transmembrane region" description="Helical" evidence="1">
    <location>
        <begin position="144"/>
        <end position="167"/>
    </location>
</feature>
<feature type="transmembrane region" description="Helical" evidence="1">
    <location>
        <begin position="105"/>
        <end position="124"/>
    </location>
</feature>
<feature type="transmembrane region" description="Helical" evidence="1">
    <location>
        <begin position="61"/>
        <end position="84"/>
    </location>
</feature>
<keyword evidence="1" id="KW-0812">Transmembrane</keyword>
<proteinExistence type="predicted"/>
<evidence type="ECO:0000313" key="3">
    <source>
        <dbReference type="Proteomes" id="UP000587396"/>
    </source>
</evidence>
<protein>
    <submittedName>
        <fullName evidence="2">DUF2975 domain-containing protein</fullName>
    </submittedName>
</protein>
<comment type="caution">
    <text evidence="2">The sequence shown here is derived from an EMBL/GenBank/DDBJ whole genome shotgun (WGS) entry which is preliminary data.</text>
</comment>
<dbReference type="RefSeq" id="WP_185904329.1">
    <property type="nucleotide sequence ID" value="NZ_JACMSE010000001.1"/>
</dbReference>
<dbReference type="Proteomes" id="UP000587396">
    <property type="component" value="Unassembled WGS sequence"/>
</dbReference>
<evidence type="ECO:0000256" key="1">
    <source>
        <dbReference type="SAM" id="Phobius"/>
    </source>
</evidence>
<dbReference type="AlphaFoldDB" id="A0A842J8P1"/>
<organism evidence="2 3">
    <name type="scientific">Gordonibacter massiliensis</name>
    <name type="common">ex Traore et al. 2017</name>
    <dbReference type="NCBI Taxonomy" id="1841863"/>
    <lineage>
        <taxon>Bacteria</taxon>
        <taxon>Bacillati</taxon>
        <taxon>Actinomycetota</taxon>
        <taxon>Coriobacteriia</taxon>
        <taxon>Eggerthellales</taxon>
        <taxon>Eggerthellaceae</taxon>
        <taxon>Gordonibacter</taxon>
    </lineage>
</organism>
<name>A0A842J8P1_9ACTN</name>
<feature type="transmembrane region" description="Helical" evidence="1">
    <location>
        <begin position="19"/>
        <end position="41"/>
    </location>
</feature>
<accession>A0A842J8P1</accession>
<reference evidence="2 3" key="1">
    <citation type="submission" date="2020-08" db="EMBL/GenBank/DDBJ databases">
        <authorList>
            <person name="Liu C."/>
            <person name="Sun Q."/>
        </authorList>
    </citation>
    <scope>NUCLEOTIDE SEQUENCE [LARGE SCALE GENOMIC DNA]</scope>
    <source>
        <strain evidence="2 3">N22</strain>
    </source>
</reference>
<dbReference type="EMBL" id="JACMSE010000001">
    <property type="protein sequence ID" value="MBC2888402.1"/>
    <property type="molecule type" value="Genomic_DNA"/>
</dbReference>
<keyword evidence="1" id="KW-1133">Transmembrane helix</keyword>
<gene>
    <name evidence="2" type="ORF">H7313_03425</name>
</gene>
<keyword evidence="3" id="KW-1185">Reference proteome</keyword>
<evidence type="ECO:0000313" key="2">
    <source>
        <dbReference type="EMBL" id="MBC2888402.1"/>
    </source>
</evidence>